<dbReference type="AlphaFoldDB" id="A0A517QXL4"/>
<dbReference type="Gene3D" id="3.40.30.10">
    <property type="entry name" value="Glutaredoxin"/>
    <property type="match status" value="1"/>
</dbReference>
<proteinExistence type="predicted"/>
<dbReference type="InterPro" id="IPR013766">
    <property type="entry name" value="Thioredoxin_domain"/>
</dbReference>
<dbReference type="InterPro" id="IPR050553">
    <property type="entry name" value="Thioredoxin_ResA/DsbE_sf"/>
</dbReference>
<protein>
    <submittedName>
        <fullName evidence="3">Thiol-disulfide oxidoreductase ResA</fullName>
    </submittedName>
</protein>
<dbReference type="PROSITE" id="PS51352">
    <property type="entry name" value="THIOREDOXIN_2"/>
    <property type="match status" value="1"/>
</dbReference>
<dbReference type="Gene3D" id="1.25.40.10">
    <property type="entry name" value="Tetratricopeptide repeat domain"/>
    <property type="match status" value="1"/>
</dbReference>
<dbReference type="SUPFAM" id="SSF52833">
    <property type="entry name" value="Thioredoxin-like"/>
    <property type="match status" value="1"/>
</dbReference>
<dbReference type="RefSeq" id="WP_310821037.1">
    <property type="nucleotide sequence ID" value="NZ_CP036268.1"/>
</dbReference>
<dbReference type="InterPro" id="IPR036249">
    <property type="entry name" value="Thioredoxin-like_sf"/>
</dbReference>
<dbReference type="InterPro" id="IPR011990">
    <property type="entry name" value="TPR-like_helical_dom_sf"/>
</dbReference>
<dbReference type="Proteomes" id="UP000317318">
    <property type="component" value="Chromosome"/>
</dbReference>
<organism evidence="3 4">
    <name type="scientific">Stratiformator vulcanicus</name>
    <dbReference type="NCBI Taxonomy" id="2527980"/>
    <lineage>
        <taxon>Bacteria</taxon>
        <taxon>Pseudomonadati</taxon>
        <taxon>Planctomycetota</taxon>
        <taxon>Planctomycetia</taxon>
        <taxon>Planctomycetales</taxon>
        <taxon>Planctomycetaceae</taxon>
        <taxon>Stratiformator</taxon>
    </lineage>
</organism>
<sequence precursor="true">MTVPQVFPSFAARAAIMLGMAACGLQAGAADAPTPELALSFQPKHRGVDVETPAKNQLPNCKVTVERSGKLSGWIVVGPEGQVLRRFVDTNEDNVVDNWRYYNRGLEVYRDIDSNNNGKIDQFRWLNSGGTRWGIDRNEDGTIDEWRMLSPEEASKVAVEAIVAGDAAALQTVLISPEELKTLGIAEELAVEIKRSVSNAAGKMRAAAGNSKVIGPTTKWMRFDSAVPGLIPADEGKSKRDLLVYENAMAIVETNGEPGLVQVGEMIRIGEVWKLTQIPEPLGSGAVQVIAGGILMQPSATAVGGDPAPEGLSDNVRALLEQLQKLDAASPTPNDSPEKFASYNVQRAKILQGLVAAADTTAEKEQWTAQVADSLAAAVQAGQYSQGLEQLRRLEQQTRSLSEESSILPYVMYRRLLSEYSERLRGTDSEERTAVQKWWLGELKQFAEKYPEADDTTEALMQLAISKEFAGEMAEANAYYAKLAKAFPDSPAGQRARGAVRRLGLKGQVLPFSGPSLGGGNIDLASFRGKAVLILFWSTWCKPCAEDLPQIMDLYAKFRGRGFEIIGVALDDSPEPVAEYLRQKGIRWPQVYERGGFDGGPALDLGIVSLPTMILVGPDGKVVSRNISVDDLREALPEVLK</sequence>
<dbReference type="KEGG" id="svp:Pan189_07450"/>
<gene>
    <name evidence="3" type="primary">resA_1</name>
    <name evidence="3" type="ORF">Pan189_07450</name>
</gene>
<keyword evidence="4" id="KW-1185">Reference proteome</keyword>
<accession>A0A517QXL4</accession>
<dbReference type="GO" id="GO:0016491">
    <property type="term" value="F:oxidoreductase activity"/>
    <property type="evidence" value="ECO:0007669"/>
    <property type="project" value="InterPro"/>
</dbReference>
<reference evidence="3 4" key="1">
    <citation type="submission" date="2019-02" db="EMBL/GenBank/DDBJ databases">
        <title>Deep-cultivation of Planctomycetes and their phenomic and genomic characterization uncovers novel biology.</title>
        <authorList>
            <person name="Wiegand S."/>
            <person name="Jogler M."/>
            <person name="Boedeker C."/>
            <person name="Pinto D."/>
            <person name="Vollmers J."/>
            <person name="Rivas-Marin E."/>
            <person name="Kohn T."/>
            <person name="Peeters S.H."/>
            <person name="Heuer A."/>
            <person name="Rast P."/>
            <person name="Oberbeckmann S."/>
            <person name="Bunk B."/>
            <person name="Jeske O."/>
            <person name="Meyerdierks A."/>
            <person name="Storesund J.E."/>
            <person name="Kallscheuer N."/>
            <person name="Luecker S."/>
            <person name="Lage O.M."/>
            <person name="Pohl T."/>
            <person name="Merkel B.J."/>
            <person name="Hornburger P."/>
            <person name="Mueller R.-W."/>
            <person name="Bruemmer F."/>
            <person name="Labrenz M."/>
            <person name="Spormann A.M."/>
            <person name="Op den Camp H."/>
            <person name="Overmann J."/>
            <person name="Amann R."/>
            <person name="Jetten M.S.M."/>
            <person name="Mascher T."/>
            <person name="Medema M.H."/>
            <person name="Devos D.P."/>
            <person name="Kaster A.-K."/>
            <person name="Ovreas L."/>
            <person name="Rohde M."/>
            <person name="Galperin M.Y."/>
            <person name="Jogler C."/>
        </authorList>
    </citation>
    <scope>NUCLEOTIDE SEQUENCE [LARGE SCALE GENOMIC DNA]</scope>
    <source>
        <strain evidence="3 4">Pan189</strain>
    </source>
</reference>
<evidence type="ECO:0000313" key="4">
    <source>
        <dbReference type="Proteomes" id="UP000317318"/>
    </source>
</evidence>
<feature type="signal peptide" evidence="1">
    <location>
        <begin position="1"/>
        <end position="29"/>
    </location>
</feature>
<evidence type="ECO:0000256" key="1">
    <source>
        <dbReference type="SAM" id="SignalP"/>
    </source>
</evidence>
<dbReference type="PANTHER" id="PTHR42852:SF13">
    <property type="entry name" value="PROTEIN DIPZ"/>
    <property type="match status" value="1"/>
</dbReference>
<feature type="chain" id="PRO_5021889944" evidence="1">
    <location>
        <begin position="30"/>
        <end position="641"/>
    </location>
</feature>
<name>A0A517QXL4_9PLAN</name>
<feature type="domain" description="Thioredoxin" evidence="2">
    <location>
        <begin position="503"/>
        <end position="641"/>
    </location>
</feature>
<dbReference type="InterPro" id="IPR000866">
    <property type="entry name" value="AhpC/TSA"/>
</dbReference>
<dbReference type="Pfam" id="PF00578">
    <property type="entry name" value="AhpC-TSA"/>
    <property type="match status" value="1"/>
</dbReference>
<dbReference type="EMBL" id="CP036268">
    <property type="protein sequence ID" value="QDT36389.1"/>
    <property type="molecule type" value="Genomic_DNA"/>
</dbReference>
<dbReference type="GO" id="GO:0006950">
    <property type="term" value="P:response to stress"/>
    <property type="evidence" value="ECO:0007669"/>
    <property type="project" value="UniProtKB-ARBA"/>
</dbReference>
<keyword evidence="1" id="KW-0732">Signal</keyword>
<dbReference type="CDD" id="cd02966">
    <property type="entry name" value="TlpA_like_family"/>
    <property type="match status" value="1"/>
</dbReference>
<evidence type="ECO:0000259" key="2">
    <source>
        <dbReference type="PROSITE" id="PS51352"/>
    </source>
</evidence>
<evidence type="ECO:0000313" key="3">
    <source>
        <dbReference type="EMBL" id="QDT36389.1"/>
    </source>
</evidence>
<dbReference type="PANTHER" id="PTHR42852">
    <property type="entry name" value="THIOL:DISULFIDE INTERCHANGE PROTEIN DSBE"/>
    <property type="match status" value="1"/>
</dbReference>
<dbReference type="GO" id="GO:0016209">
    <property type="term" value="F:antioxidant activity"/>
    <property type="evidence" value="ECO:0007669"/>
    <property type="project" value="InterPro"/>
</dbReference>